<evidence type="ECO:0000256" key="5">
    <source>
        <dbReference type="ARBA" id="ARBA00023136"/>
    </source>
</evidence>
<dbReference type="EMBL" id="BMIR01000023">
    <property type="protein sequence ID" value="GGE53208.1"/>
    <property type="molecule type" value="Genomic_DNA"/>
</dbReference>
<comment type="subcellular location">
    <subcellularLocation>
        <location evidence="1">Cell membrane</location>
        <topology evidence="1">Multi-pass membrane protein</topology>
    </subcellularLocation>
</comment>
<dbReference type="InterPro" id="IPR020846">
    <property type="entry name" value="MFS_dom"/>
</dbReference>
<evidence type="ECO:0000256" key="4">
    <source>
        <dbReference type="ARBA" id="ARBA00022989"/>
    </source>
</evidence>
<reference evidence="8" key="1">
    <citation type="journal article" date="2014" name="Int. J. Syst. Evol. Microbiol.">
        <title>Complete genome sequence of Corynebacterium casei LMG S-19264T (=DSM 44701T), isolated from a smear-ripened cheese.</title>
        <authorList>
            <consortium name="US DOE Joint Genome Institute (JGI-PGF)"/>
            <person name="Walter F."/>
            <person name="Albersmeier A."/>
            <person name="Kalinowski J."/>
            <person name="Ruckert C."/>
        </authorList>
    </citation>
    <scope>NUCLEOTIDE SEQUENCE</scope>
    <source>
        <strain evidence="8">CGMCC 1.15371</strain>
    </source>
</reference>
<dbReference type="Gene3D" id="1.20.1250.20">
    <property type="entry name" value="MFS general substrate transporter like domains"/>
    <property type="match status" value="2"/>
</dbReference>
<name>A0A8J3E083_9BACL</name>
<reference evidence="8" key="2">
    <citation type="submission" date="2020-09" db="EMBL/GenBank/DDBJ databases">
        <authorList>
            <person name="Sun Q."/>
            <person name="Zhou Y."/>
        </authorList>
    </citation>
    <scope>NUCLEOTIDE SEQUENCE</scope>
    <source>
        <strain evidence="8">CGMCC 1.15371</strain>
    </source>
</reference>
<feature type="transmembrane region" description="Helical" evidence="6">
    <location>
        <begin position="48"/>
        <end position="66"/>
    </location>
</feature>
<feature type="transmembrane region" description="Helical" evidence="6">
    <location>
        <begin position="221"/>
        <end position="239"/>
    </location>
</feature>
<feature type="transmembrane region" description="Helical" evidence="6">
    <location>
        <begin position="353"/>
        <end position="373"/>
    </location>
</feature>
<dbReference type="CDD" id="cd17319">
    <property type="entry name" value="MFS_ExuT_GudP_like"/>
    <property type="match status" value="1"/>
</dbReference>
<dbReference type="PANTHER" id="PTHR11662:SF399">
    <property type="entry name" value="FI19708P1-RELATED"/>
    <property type="match status" value="1"/>
</dbReference>
<dbReference type="Pfam" id="PF07690">
    <property type="entry name" value="MFS_1"/>
    <property type="match status" value="1"/>
</dbReference>
<feature type="transmembrane region" description="Helical" evidence="6">
    <location>
        <begin position="320"/>
        <end position="341"/>
    </location>
</feature>
<dbReference type="InterPro" id="IPR050382">
    <property type="entry name" value="MFS_Na/Anion_cotransporter"/>
</dbReference>
<dbReference type="GO" id="GO:0022857">
    <property type="term" value="F:transmembrane transporter activity"/>
    <property type="evidence" value="ECO:0007669"/>
    <property type="project" value="InterPro"/>
</dbReference>
<protein>
    <submittedName>
        <fullName evidence="8">MFS transporter</fullName>
    </submittedName>
</protein>
<dbReference type="RefSeq" id="WP_188697601.1">
    <property type="nucleotide sequence ID" value="NZ_BMIR01000023.1"/>
</dbReference>
<gene>
    <name evidence="8" type="ORF">GCM10011391_35120</name>
</gene>
<dbReference type="InterPro" id="IPR011701">
    <property type="entry name" value="MFS"/>
</dbReference>
<feature type="transmembrane region" description="Helical" evidence="6">
    <location>
        <begin position="170"/>
        <end position="190"/>
    </location>
</feature>
<dbReference type="Proteomes" id="UP000628775">
    <property type="component" value="Unassembled WGS sequence"/>
</dbReference>
<feature type="transmembrane region" description="Helical" evidence="6">
    <location>
        <begin position="146"/>
        <end position="164"/>
    </location>
</feature>
<dbReference type="GO" id="GO:0005886">
    <property type="term" value="C:plasma membrane"/>
    <property type="evidence" value="ECO:0007669"/>
    <property type="project" value="UniProtKB-SubCell"/>
</dbReference>
<feature type="transmembrane region" description="Helical" evidence="6">
    <location>
        <begin position="379"/>
        <end position="404"/>
    </location>
</feature>
<keyword evidence="4 6" id="KW-1133">Transmembrane helix</keyword>
<dbReference type="PROSITE" id="PS50850">
    <property type="entry name" value="MFS"/>
    <property type="match status" value="1"/>
</dbReference>
<evidence type="ECO:0000256" key="2">
    <source>
        <dbReference type="ARBA" id="ARBA00022448"/>
    </source>
</evidence>
<evidence type="ECO:0000256" key="1">
    <source>
        <dbReference type="ARBA" id="ARBA00004651"/>
    </source>
</evidence>
<organism evidence="8 9">
    <name type="scientific">Pullulanibacillus camelliae</name>
    <dbReference type="NCBI Taxonomy" id="1707096"/>
    <lineage>
        <taxon>Bacteria</taxon>
        <taxon>Bacillati</taxon>
        <taxon>Bacillota</taxon>
        <taxon>Bacilli</taxon>
        <taxon>Bacillales</taxon>
        <taxon>Sporolactobacillaceae</taxon>
        <taxon>Pullulanibacillus</taxon>
    </lineage>
</organism>
<evidence type="ECO:0000313" key="9">
    <source>
        <dbReference type="Proteomes" id="UP000628775"/>
    </source>
</evidence>
<evidence type="ECO:0000256" key="3">
    <source>
        <dbReference type="ARBA" id="ARBA00022692"/>
    </source>
</evidence>
<sequence>MKAYFRPAQIWVLFLVFSGTLVNAVDRSSLSEANTFIQRDLHLSLGTMGIILSSFGWTYLLFNIPAGFLSDKVGTKKVYGIAGVIWSLASALTGFARGFGLLFTSRLMVGIGEAANFPAATKIISEYFEEKKRGTATGIYLAGLRLGYALTPSIMIGLMVWMGTQAHPDWRIAFIITGICSLIWVVLWFFTFNEKKLQKVSNAPVEKNDRRVFGQLLKQRNTWAIIFIKFFQDYVYYLYLTWMPSYLITERHMNLGHVAFYATLPWIGGMLAQPLVGILCDYLIRKGLDVNKVKKTMLVIAQLIAVVVVAAAFVQSVTVAAWLLVIAMIAESASTAILWTIPQDLAPKGTSGSLGGIMNTAGAVASIASPAITGFVAQYFGFAAALTLCGCTMVFAILSVLLFLTKIKPMVLNDTGSPDIDDHIAQN</sequence>
<keyword evidence="9" id="KW-1185">Reference proteome</keyword>
<dbReference type="SUPFAM" id="SSF103473">
    <property type="entry name" value="MFS general substrate transporter"/>
    <property type="match status" value="1"/>
</dbReference>
<keyword evidence="5 6" id="KW-0472">Membrane</keyword>
<evidence type="ECO:0000313" key="8">
    <source>
        <dbReference type="EMBL" id="GGE53208.1"/>
    </source>
</evidence>
<dbReference type="AlphaFoldDB" id="A0A8J3E083"/>
<dbReference type="PANTHER" id="PTHR11662">
    <property type="entry name" value="SOLUTE CARRIER FAMILY 17"/>
    <property type="match status" value="1"/>
</dbReference>
<keyword evidence="3 6" id="KW-0812">Transmembrane</keyword>
<proteinExistence type="predicted"/>
<feature type="transmembrane region" description="Helical" evidence="6">
    <location>
        <begin position="296"/>
        <end position="314"/>
    </location>
</feature>
<evidence type="ECO:0000259" key="7">
    <source>
        <dbReference type="PROSITE" id="PS50850"/>
    </source>
</evidence>
<dbReference type="InterPro" id="IPR036259">
    <property type="entry name" value="MFS_trans_sf"/>
</dbReference>
<keyword evidence="2" id="KW-0813">Transport</keyword>
<feature type="transmembrane region" description="Helical" evidence="6">
    <location>
        <begin position="259"/>
        <end position="284"/>
    </location>
</feature>
<feature type="domain" description="Major facilitator superfamily (MFS) profile" evidence="7">
    <location>
        <begin position="12"/>
        <end position="408"/>
    </location>
</feature>
<evidence type="ECO:0000256" key="6">
    <source>
        <dbReference type="SAM" id="Phobius"/>
    </source>
</evidence>
<feature type="transmembrane region" description="Helical" evidence="6">
    <location>
        <begin position="78"/>
        <end position="99"/>
    </location>
</feature>
<comment type="caution">
    <text evidence="8">The sequence shown here is derived from an EMBL/GenBank/DDBJ whole genome shotgun (WGS) entry which is preliminary data.</text>
</comment>
<accession>A0A8J3E083</accession>